<dbReference type="GO" id="GO:0051301">
    <property type="term" value="P:cell division"/>
    <property type="evidence" value="ECO:0007669"/>
    <property type="project" value="UniProtKB-KW"/>
</dbReference>
<evidence type="ECO:0000259" key="7">
    <source>
        <dbReference type="SMART" id="SM00385"/>
    </source>
</evidence>
<keyword evidence="4" id="KW-0131">Cell cycle</keyword>
<keyword evidence="9" id="KW-1185">Reference proteome</keyword>
<organism evidence="8 9">
    <name type="scientific">Salvia divinorum</name>
    <name type="common">Maria pastora</name>
    <name type="synonym">Diviner's sage</name>
    <dbReference type="NCBI Taxonomy" id="28513"/>
    <lineage>
        <taxon>Eukaryota</taxon>
        <taxon>Viridiplantae</taxon>
        <taxon>Streptophyta</taxon>
        <taxon>Embryophyta</taxon>
        <taxon>Tracheophyta</taxon>
        <taxon>Spermatophyta</taxon>
        <taxon>Magnoliopsida</taxon>
        <taxon>eudicotyledons</taxon>
        <taxon>Gunneridae</taxon>
        <taxon>Pentapetalae</taxon>
        <taxon>asterids</taxon>
        <taxon>lamiids</taxon>
        <taxon>Lamiales</taxon>
        <taxon>Lamiaceae</taxon>
        <taxon>Nepetoideae</taxon>
        <taxon>Mentheae</taxon>
        <taxon>Salviinae</taxon>
        <taxon>Salvia</taxon>
        <taxon>Salvia subgen. Calosphace</taxon>
    </lineage>
</organism>
<comment type="caution">
    <text evidence="8">The sequence shown here is derived from an EMBL/GenBank/DDBJ whole genome shotgun (WGS) entry which is preliminary data.</text>
</comment>
<feature type="compositionally biased region" description="Low complexity" evidence="6">
    <location>
        <begin position="360"/>
        <end position="369"/>
    </location>
</feature>
<evidence type="ECO:0000256" key="4">
    <source>
        <dbReference type="ARBA" id="ARBA00023306"/>
    </source>
</evidence>
<dbReference type="PROSITE" id="PS00292">
    <property type="entry name" value="CYCLINS"/>
    <property type="match status" value="1"/>
</dbReference>
<evidence type="ECO:0000313" key="9">
    <source>
        <dbReference type="Proteomes" id="UP001567538"/>
    </source>
</evidence>
<dbReference type="InterPro" id="IPR039361">
    <property type="entry name" value="Cyclin"/>
</dbReference>
<feature type="region of interest" description="Disordered" evidence="6">
    <location>
        <begin position="1"/>
        <end position="28"/>
    </location>
</feature>
<dbReference type="InterPro" id="IPR048258">
    <property type="entry name" value="Cyclins_cyclin-box"/>
</dbReference>
<dbReference type="AlphaFoldDB" id="A0ABD1IMY8"/>
<dbReference type="InterPro" id="IPR004367">
    <property type="entry name" value="Cyclin_C-dom"/>
</dbReference>
<gene>
    <name evidence="8" type="ORF">AAHA92_01123</name>
</gene>
<dbReference type="Gene3D" id="1.10.472.10">
    <property type="entry name" value="Cyclin-like"/>
    <property type="match status" value="2"/>
</dbReference>
<dbReference type="SUPFAM" id="SSF47954">
    <property type="entry name" value="Cyclin-like"/>
    <property type="match status" value="1"/>
</dbReference>
<feature type="domain" description="Cyclin-like" evidence="7">
    <location>
        <begin position="104"/>
        <end position="206"/>
    </location>
</feature>
<dbReference type="SMART" id="SM00385">
    <property type="entry name" value="CYCLIN"/>
    <property type="match status" value="1"/>
</dbReference>
<name>A0ABD1IMY8_SALDI</name>
<feature type="compositionally biased region" description="Polar residues" evidence="6">
    <location>
        <begin position="378"/>
        <end position="393"/>
    </location>
</feature>
<evidence type="ECO:0000256" key="1">
    <source>
        <dbReference type="ARBA" id="ARBA00009065"/>
    </source>
</evidence>
<dbReference type="CDD" id="cd20544">
    <property type="entry name" value="CYCLIN_AtCycD-like_rpt2"/>
    <property type="match status" value="1"/>
</dbReference>
<accession>A0ABD1IMY8</accession>
<dbReference type="InterPro" id="IPR036915">
    <property type="entry name" value="Cyclin-like_sf"/>
</dbReference>
<dbReference type="PANTHER" id="PTHR10177">
    <property type="entry name" value="CYCLINS"/>
    <property type="match status" value="1"/>
</dbReference>
<evidence type="ECO:0000256" key="5">
    <source>
        <dbReference type="RuleBase" id="RU000383"/>
    </source>
</evidence>
<feature type="compositionally biased region" description="Polar residues" evidence="6">
    <location>
        <begin position="1"/>
        <end position="13"/>
    </location>
</feature>
<evidence type="ECO:0000313" key="8">
    <source>
        <dbReference type="EMBL" id="KAL1569672.1"/>
    </source>
</evidence>
<dbReference type="CDD" id="cd20543">
    <property type="entry name" value="CYCLIN_AtCycD-like_rpt1"/>
    <property type="match status" value="1"/>
</dbReference>
<dbReference type="FunFam" id="1.10.472.10:FF:000040">
    <property type="entry name" value="D6-type cyclin"/>
    <property type="match status" value="1"/>
</dbReference>
<proteinExistence type="inferred from homology"/>
<evidence type="ECO:0000256" key="3">
    <source>
        <dbReference type="ARBA" id="ARBA00023127"/>
    </source>
</evidence>
<evidence type="ECO:0000256" key="2">
    <source>
        <dbReference type="ARBA" id="ARBA00022618"/>
    </source>
</evidence>
<keyword evidence="2" id="KW-0132">Cell division</keyword>
<dbReference type="Proteomes" id="UP001567538">
    <property type="component" value="Unassembled WGS sequence"/>
</dbReference>
<evidence type="ECO:0000256" key="6">
    <source>
        <dbReference type="SAM" id="MobiDB-lite"/>
    </source>
</evidence>
<reference evidence="8 9" key="1">
    <citation type="submission" date="2024-06" db="EMBL/GenBank/DDBJ databases">
        <title>A chromosome level genome sequence of Diviner's sage (Salvia divinorum).</title>
        <authorList>
            <person name="Ford S.A."/>
            <person name="Ro D.-K."/>
            <person name="Ness R.W."/>
            <person name="Phillips M.A."/>
        </authorList>
    </citation>
    <scope>NUCLEOTIDE SEQUENCE [LARGE SCALE GENOMIC DNA]</scope>
    <source>
        <strain evidence="8">SAF-2024a</strain>
        <tissue evidence="8">Leaf</tissue>
    </source>
</reference>
<keyword evidence="3 5" id="KW-0195">Cyclin</keyword>
<comment type="similarity">
    <text evidence="1">Belongs to the cyclin family. Cyclin D subfamily.</text>
</comment>
<dbReference type="InterPro" id="IPR006671">
    <property type="entry name" value="Cyclin_N"/>
</dbReference>
<feature type="region of interest" description="Disordered" evidence="6">
    <location>
        <begin position="354"/>
        <end position="393"/>
    </location>
</feature>
<protein>
    <submittedName>
        <fullName evidence="8">Cyclin-D4-1-like</fullName>
    </submittedName>
</protein>
<dbReference type="Pfam" id="PF00134">
    <property type="entry name" value="Cyclin_N"/>
    <property type="match status" value="1"/>
</dbReference>
<dbReference type="Pfam" id="PF02984">
    <property type="entry name" value="Cyclin_C"/>
    <property type="match status" value="1"/>
</dbReference>
<sequence>MPLTMLQQTSSATKKPKAFSFDDEDDGDHRRILQPPTNQIIAGKDLIFSNGSSDSESLAHLPCLSEECIGYMLEREREHIPRDDYLSRLRNGDLDVGLRREALDWMLKTCARFSFGELCLYSAISYFDRFLSIYELPLSSSEKFVTFVSMQGGNNWAVQLVAVACLSLAAKIEEVNVPSTLDLQAELPKLLFEGKTIQRMEILVLNSLNWKIKAYTPCNFICYYLRKMNEGGLPLGLEIGRSLRLILSTIDGIELLEFKPSEIAAAVAMCVSGEMLAMDIDKAWSCLIGIEKGRVVKCLELIQESMSSSMRGTTTITTTMTTAAARVAMADSTNVAPRSPNGVLDAACLSYKSDETTVGSCPSSSHSSPVTKRRKLDQATTFLGGDSSSHGEM</sequence>
<dbReference type="FunFam" id="1.10.472.10:FF:000060">
    <property type="entry name" value="D6-type cyclin"/>
    <property type="match status" value="1"/>
</dbReference>
<dbReference type="EMBL" id="JBEAFC010000001">
    <property type="protein sequence ID" value="KAL1569672.1"/>
    <property type="molecule type" value="Genomic_DNA"/>
</dbReference>
<dbReference type="InterPro" id="IPR013763">
    <property type="entry name" value="Cyclin-like_dom"/>
</dbReference>